<sequence length="156" mass="17367">MDIKTQLTSFHAYLYHHLVNVLIDLTDEQLAYTAPLIDERPLREVALHAYRPLLAVACVACGQEWPPRVSVPTTKEAFLDLLQTMRTHIDALIDRLPSDALELTISLPWQAQQNMIDAFNQNIGHGMFHIGSISGIRASGGFPLPAEESKPQRGKG</sequence>
<reference evidence="1 2" key="1">
    <citation type="submission" date="2019-01" db="EMBL/GenBank/DDBJ databases">
        <title>Ktedonosporobacter rubrisoli SCAWS-G2.</title>
        <authorList>
            <person name="Huang Y."/>
            <person name="Yan B."/>
        </authorList>
    </citation>
    <scope>NUCLEOTIDE SEQUENCE [LARGE SCALE GENOMIC DNA]</scope>
    <source>
        <strain evidence="1 2">SCAWS-G2</strain>
    </source>
</reference>
<dbReference type="SUPFAM" id="SSF109854">
    <property type="entry name" value="DinB/YfiT-like putative metalloenzymes"/>
    <property type="match status" value="1"/>
</dbReference>
<dbReference type="OrthoDB" id="9892784at2"/>
<dbReference type="InterPro" id="IPR034660">
    <property type="entry name" value="DinB/YfiT-like"/>
</dbReference>
<dbReference type="RefSeq" id="WP_129890480.1">
    <property type="nucleotide sequence ID" value="NZ_CP035758.1"/>
</dbReference>
<keyword evidence="2" id="KW-1185">Reference proteome</keyword>
<evidence type="ECO:0000313" key="1">
    <source>
        <dbReference type="EMBL" id="QBD79427.1"/>
    </source>
</evidence>
<dbReference type="EMBL" id="CP035758">
    <property type="protein sequence ID" value="QBD79427.1"/>
    <property type="molecule type" value="Genomic_DNA"/>
</dbReference>
<evidence type="ECO:0000313" key="2">
    <source>
        <dbReference type="Proteomes" id="UP000290365"/>
    </source>
</evidence>
<name>A0A4P6JUV2_KTERU</name>
<proteinExistence type="predicted"/>
<dbReference type="AlphaFoldDB" id="A0A4P6JUV2"/>
<dbReference type="KEGG" id="kbs:EPA93_26945"/>
<protein>
    <submittedName>
        <fullName evidence="1">DinB family protein</fullName>
    </submittedName>
</protein>
<organism evidence="1 2">
    <name type="scientific">Ktedonosporobacter rubrisoli</name>
    <dbReference type="NCBI Taxonomy" id="2509675"/>
    <lineage>
        <taxon>Bacteria</taxon>
        <taxon>Bacillati</taxon>
        <taxon>Chloroflexota</taxon>
        <taxon>Ktedonobacteria</taxon>
        <taxon>Ktedonobacterales</taxon>
        <taxon>Ktedonosporobacteraceae</taxon>
        <taxon>Ktedonosporobacter</taxon>
    </lineage>
</organism>
<dbReference type="Proteomes" id="UP000290365">
    <property type="component" value="Chromosome"/>
</dbReference>
<accession>A0A4P6JUV2</accession>
<gene>
    <name evidence="1" type="ORF">EPA93_26945</name>
</gene>
<dbReference type="Gene3D" id="1.20.120.450">
    <property type="entry name" value="dinb family like domain"/>
    <property type="match status" value="1"/>
</dbReference>